<reference evidence="2 3" key="1">
    <citation type="submission" date="2022-07" db="EMBL/GenBank/DDBJ databases">
        <title>Mucilaginibacter sp. JC4.</title>
        <authorList>
            <person name="Le V."/>
            <person name="Ko S.-R."/>
            <person name="Ahn C.-Y."/>
            <person name="Oh H.-M."/>
        </authorList>
    </citation>
    <scope>NUCLEOTIDE SEQUENCE [LARGE SCALE GENOMIC DNA]</scope>
    <source>
        <strain evidence="2 3">JC4</strain>
    </source>
</reference>
<name>A0ABT1T756_9SPHI</name>
<dbReference type="Gene3D" id="2.40.160.60">
    <property type="entry name" value="Outer membrane protein transport protein (OMPP1/FadL/TodX)"/>
    <property type="match status" value="1"/>
</dbReference>
<dbReference type="EMBL" id="JANHOH010000007">
    <property type="protein sequence ID" value="MCQ6960460.1"/>
    <property type="molecule type" value="Genomic_DNA"/>
</dbReference>
<sequence>MYKKLLLAFVSIIAIQTAKAQTEKGSQMLGASFGFSTTSSNTKALNPSDNSYGPNVHGKTKSYNIAPSYSYFIADKLDLGVSAGFGGSSQKFADIQNQKSRGFNSSIYLRKYFLYDNKIGIRTGPYLSYESITQEYSYNPIIKTHNDIYGGGIGLDFIYFPVKRLGLAARLGSANYYHQKSDDNTQGTSNSFNLAFVNSLSLSVNYVFGK</sequence>
<dbReference type="RefSeq" id="WP_256540639.1">
    <property type="nucleotide sequence ID" value="NZ_JANHOH010000007.1"/>
</dbReference>
<proteinExistence type="predicted"/>
<feature type="chain" id="PRO_5045878172" description="Outer membrane protein beta-barrel domain-containing protein" evidence="1">
    <location>
        <begin position="21"/>
        <end position="210"/>
    </location>
</feature>
<gene>
    <name evidence="2" type="ORF">NPE20_20945</name>
</gene>
<comment type="caution">
    <text evidence="2">The sequence shown here is derived from an EMBL/GenBank/DDBJ whole genome shotgun (WGS) entry which is preliminary data.</text>
</comment>
<dbReference type="Proteomes" id="UP001204376">
    <property type="component" value="Unassembled WGS sequence"/>
</dbReference>
<evidence type="ECO:0000313" key="3">
    <source>
        <dbReference type="Proteomes" id="UP001204376"/>
    </source>
</evidence>
<keyword evidence="3" id="KW-1185">Reference proteome</keyword>
<evidence type="ECO:0008006" key="4">
    <source>
        <dbReference type="Google" id="ProtNLM"/>
    </source>
</evidence>
<organism evidence="2 3">
    <name type="scientific">Mucilaginibacter aquariorum</name>
    <dbReference type="NCBI Taxonomy" id="2967225"/>
    <lineage>
        <taxon>Bacteria</taxon>
        <taxon>Pseudomonadati</taxon>
        <taxon>Bacteroidota</taxon>
        <taxon>Sphingobacteriia</taxon>
        <taxon>Sphingobacteriales</taxon>
        <taxon>Sphingobacteriaceae</taxon>
        <taxon>Mucilaginibacter</taxon>
    </lineage>
</organism>
<feature type="signal peptide" evidence="1">
    <location>
        <begin position="1"/>
        <end position="20"/>
    </location>
</feature>
<accession>A0ABT1T756</accession>
<protein>
    <recommendedName>
        <fullName evidence="4">Outer membrane protein beta-barrel domain-containing protein</fullName>
    </recommendedName>
</protein>
<evidence type="ECO:0000256" key="1">
    <source>
        <dbReference type="SAM" id="SignalP"/>
    </source>
</evidence>
<evidence type="ECO:0000313" key="2">
    <source>
        <dbReference type="EMBL" id="MCQ6960460.1"/>
    </source>
</evidence>
<keyword evidence="1" id="KW-0732">Signal</keyword>